<feature type="domain" description="DH" evidence="3">
    <location>
        <begin position="663"/>
        <end position="846"/>
    </location>
</feature>
<dbReference type="PANTHER" id="PTHR12877:SF15">
    <property type="entry name" value="RHO GUANINE NUCLEOTIDE EXCHANGE FACTOR 17"/>
    <property type="match status" value="1"/>
</dbReference>
<dbReference type="CDD" id="cd00160">
    <property type="entry name" value="RhoGEF"/>
    <property type="match status" value="1"/>
</dbReference>
<feature type="region of interest" description="Disordered" evidence="2">
    <location>
        <begin position="535"/>
        <end position="574"/>
    </location>
</feature>
<dbReference type="Pfam" id="PF19057">
    <property type="entry name" value="PH_19"/>
    <property type="match status" value="1"/>
</dbReference>
<name>A0A8J2JXS3_9HEXA</name>
<evidence type="ECO:0000259" key="3">
    <source>
        <dbReference type="PROSITE" id="PS50010"/>
    </source>
</evidence>
<dbReference type="GO" id="GO:0005737">
    <property type="term" value="C:cytoplasm"/>
    <property type="evidence" value="ECO:0007669"/>
    <property type="project" value="UniProtKB-ARBA"/>
</dbReference>
<comment type="caution">
    <text evidence="4">The sequence shown here is derived from an EMBL/GenBank/DDBJ whole genome shotgun (WGS) entry which is preliminary data.</text>
</comment>
<feature type="compositionally biased region" description="Polar residues" evidence="2">
    <location>
        <begin position="407"/>
        <end position="416"/>
    </location>
</feature>
<proteinExistence type="predicted"/>
<dbReference type="FunFam" id="1.20.900.10:FF:000003">
    <property type="entry name" value="Rho guanine nucleotide exchange factor 10 like"/>
    <property type="match status" value="1"/>
</dbReference>
<gene>
    <name evidence="4" type="ORF">AFUS01_LOCUS16197</name>
</gene>
<evidence type="ECO:0000256" key="1">
    <source>
        <dbReference type="ARBA" id="ARBA00022658"/>
    </source>
</evidence>
<dbReference type="OrthoDB" id="4066896at2759"/>
<dbReference type="GO" id="GO:0030036">
    <property type="term" value="P:actin cytoskeleton organization"/>
    <property type="evidence" value="ECO:0007669"/>
    <property type="project" value="TreeGrafter"/>
</dbReference>
<organism evidence="4 5">
    <name type="scientific">Allacma fusca</name>
    <dbReference type="NCBI Taxonomy" id="39272"/>
    <lineage>
        <taxon>Eukaryota</taxon>
        <taxon>Metazoa</taxon>
        <taxon>Ecdysozoa</taxon>
        <taxon>Arthropoda</taxon>
        <taxon>Hexapoda</taxon>
        <taxon>Collembola</taxon>
        <taxon>Symphypleona</taxon>
        <taxon>Sminthuridae</taxon>
        <taxon>Allacma</taxon>
    </lineage>
</organism>
<feature type="compositionally biased region" description="Basic and acidic residues" evidence="2">
    <location>
        <begin position="444"/>
        <end position="459"/>
    </location>
</feature>
<dbReference type="EMBL" id="CAJVCH010147429">
    <property type="protein sequence ID" value="CAG7727349.1"/>
    <property type="molecule type" value="Genomic_DNA"/>
</dbReference>
<evidence type="ECO:0000313" key="4">
    <source>
        <dbReference type="EMBL" id="CAG7727349.1"/>
    </source>
</evidence>
<feature type="compositionally biased region" description="Low complexity" evidence="2">
    <location>
        <begin position="551"/>
        <end position="563"/>
    </location>
</feature>
<dbReference type="PROSITE" id="PS50010">
    <property type="entry name" value="DH_2"/>
    <property type="match status" value="1"/>
</dbReference>
<evidence type="ECO:0000256" key="2">
    <source>
        <dbReference type="SAM" id="MobiDB-lite"/>
    </source>
</evidence>
<dbReference type="Pfam" id="PF19056">
    <property type="entry name" value="WD40_2"/>
    <property type="match status" value="1"/>
</dbReference>
<feature type="compositionally biased region" description="Polar residues" evidence="2">
    <location>
        <begin position="429"/>
        <end position="441"/>
    </location>
</feature>
<dbReference type="InterPro" id="IPR039919">
    <property type="entry name" value="ARHGEF10/ARHGEF17"/>
</dbReference>
<feature type="compositionally biased region" description="Low complexity" evidence="2">
    <location>
        <begin position="951"/>
        <end position="968"/>
    </location>
</feature>
<dbReference type="InterPro" id="IPR000219">
    <property type="entry name" value="DH_dom"/>
</dbReference>
<sequence>MDGTGSLVTVSVEEDNGANNVSMRPSFDLGMTLAEIGMGVSIEMDEPEGVEGEVCPRNPEADDEESLLDIPELSRSSCGLPPRTIPFRSASFSQVDITSEGKYVRNPRSPITLKPTAFCFLNTSGQKGSSPCTYGYSASTLPRHGEKSSAYPKTASDSQTVFTNSKLNLLPLPPLASTTNNKKRVSRTEGKNNRLVSSESDFSTIENKDYGTPILEINVSTNNGTNAEELNNIQQLNNNGNAEDYKNFLNSIPQQIEEKSLDPDKTASMDSEPVHFYLDPEDTSTEVTQEFKLAESVKQPCDFNPDSQAENPPTNECEPPQIPNASQGEEFLSPDPTMGAININASTSGVSNDEQNEAAVSSVESMPEVTSVAESENKMFLGVKVDQEKFSGPEVNTSVEENERNQLLRQSSGQSDGSDEIPQLGVLSASHSSNIDLTCSSPPLEKEMTRHNFPGDHRTHLGSPPIGSSVPSLAMRACNYESAKKEISRANSVSCTSGPEANSRPLPPRRYNKRPLRGPYGEMLEAEMNKLIPGRSLRDYDNSDFCRESKSSSPNRSLLSSLSQIDPDPRAPQLASANPLLMASMDDLHFSTSQSKALNPRCRKISSQLPAQASHFPGENAPPLAFHQRTASSPSQLLYTTSVDREGSQARPEMRKTVLDGSPRGHVLAEVVETEKSYVDSLRILVKKYMEPLKSLDFIDAGLVDEIFFQIPKILWHHESLLDAFQKRVTDDMQCVGDVLLETFRQNSLLECYSLFVNNWKNAKGSLKMAVASKPPLARFLEDNARQHKGKLTLDSLLIMPIQRIPRYELLVKELLKHTDPNHEDHSRLNIALENIKQFALHIDCASVDPNDNREIEIEGWGSGLGHLVRQDIVTLCTNSNGKKERALFLFADSLVIASIKRKSTMRKPSASTSHNPANSWDGCKFKLLMKVPLMDAHLLNEDHDVSSISGTVTTTNKSTSSSSFASKSGGGGSLNSHEETDDLKIIHKMMELATMLKCSHAGLDEILKDLASGLKHHYDNGDAVDFEIKTSDNSDSPEVLRILFGSAEKKSGWLESFQDTLSKFIRYGFGKTPQVQFMQALPIRKTRAGLQLSCAAPVSLHNKVSKTLEMSDVWVANSDGYVGQICILTLHPEPAITSCNGVCNSRITCIVSVPPPVPPQAQPLHPALAAHHHHEEYQQHPHVHSLGYESEDDSHRNRQGHKATEHWSVWLGTEDGGLHVYDCSDSVRVKKNRHKIQHNAPLHCIVYFDSRVFVSLGNGDVAVYSRNTSGKGWSISDPSWVTIGSALNPVTKMICVRSQIWCGCGSQIKVYGENGGMLELLQSIQVTVEGSHVTRGISCIVVSDEHVWVSVQGTSILKCYNIVTFECLFETNVSADVAKILAGCDDIIRQHKSACLRITALLLAPDKTLWVGTSAGVILTVNYVNQTCKTTPLCYGHTGQVRFMTCCTTRDSCTVISGGDGYEEFRPLPAMFHVSNNNTSSFGSMMSSLMGESSVDISGREDSTNHLLIWKIPKPS</sequence>
<dbReference type="Proteomes" id="UP000708208">
    <property type="component" value="Unassembled WGS sequence"/>
</dbReference>
<dbReference type="GO" id="GO:0051496">
    <property type="term" value="P:positive regulation of stress fiber assembly"/>
    <property type="evidence" value="ECO:0007669"/>
    <property type="project" value="UniProtKB-ARBA"/>
</dbReference>
<feature type="region of interest" description="Disordered" evidence="2">
    <location>
        <begin position="299"/>
        <end position="355"/>
    </location>
</feature>
<feature type="region of interest" description="Disordered" evidence="2">
    <location>
        <begin position="1173"/>
        <end position="1199"/>
    </location>
</feature>
<evidence type="ECO:0000313" key="5">
    <source>
        <dbReference type="Proteomes" id="UP000708208"/>
    </source>
</evidence>
<dbReference type="GO" id="GO:0005085">
    <property type="term" value="F:guanyl-nucleotide exchange factor activity"/>
    <property type="evidence" value="ECO:0007669"/>
    <property type="project" value="UniProtKB-KW"/>
</dbReference>
<keyword evidence="1" id="KW-0344">Guanine-nucleotide releasing factor</keyword>
<dbReference type="GO" id="GO:0035556">
    <property type="term" value="P:intracellular signal transduction"/>
    <property type="evidence" value="ECO:0007669"/>
    <property type="project" value="InterPro"/>
</dbReference>
<dbReference type="PROSITE" id="PS00741">
    <property type="entry name" value="DH_1"/>
    <property type="match status" value="1"/>
</dbReference>
<dbReference type="PANTHER" id="PTHR12877">
    <property type="entry name" value="RHO GUANINE NUCLEOTIDE EXCHANGE FACTOR"/>
    <property type="match status" value="1"/>
</dbReference>
<feature type="compositionally biased region" description="Basic and acidic residues" evidence="2">
    <location>
        <begin position="536"/>
        <end position="550"/>
    </location>
</feature>
<feature type="region of interest" description="Disordered" evidence="2">
    <location>
        <begin position="951"/>
        <end position="978"/>
    </location>
</feature>
<feature type="region of interest" description="Disordered" evidence="2">
    <location>
        <begin position="391"/>
        <end position="469"/>
    </location>
</feature>
<dbReference type="Pfam" id="PF00621">
    <property type="entry name" value="RhoGEF"/>
    <property type="match status" value="1"/>
</dbReference>
<reference evidence="4" key="1">
    <citation type="submission" date="2021-06" db="EMBL/GenBank/DDBJ databases">
        <authorList>
            <person name="Hodson N. C."/>
            <person name="Mongue J. A."/>
            <person name="Jaron S. K."/>
        </authorList>
    </citation>
    <scope>NUCLEOTIDE SEQUENCE</scope>
</reference>
<accession>A0A8J2JXS3</accession>
<feature type="compositionally biased region" description="Polar residues" evidence="2">
    <location>
        <begin position="305"/>
        <end position="314"/>
    </location>
</feature>
<feature type="compositionally biased region" description="Polar residues" evidence="2">
    <location>
        <begin position="489"/>
        <end position="500"/>
    </location>
</feature>
<protein>
    <recommendedName>
        <fullName evidence="3">DH domain-containing protein</fullName>
    </recommendedName>
</protein>
<feature type="region of interest" description="Disordered" evidence="2">
    <location>
        <begin position="172"/>
        <end position="197"/>
    </location>
</feature>
<dbReference type="SMART" id="SM00325">
    <property type="entry name" value="RhoGEF"/>
    <property type="match status" value="1"/>
</dbReference>
<dbReference type="InterPro" id="IPR001331">
    <property type="entry name" value="GDS_CDC24_CS"/>
</dbReference>
<keyword evidence="5" id="KW-1185">Reference proteome</keyword>
<feature type="compositionally biased region" description="Polar residues" evidence="2">
    <location>
        <begin position="343"/>
        <end position="355"/>
    </location>
</feature>
<feature type="region of interest" description="Disordered" evidence="2">
    <location>
        <begin position="488"/>
        <end position="518"/>
    </location>
</feature>